<keyword evidence="4" id="KW-1185">Reference proteome</keyword>
<dbReference type="OrthoDB" id="1525197at2"/>
<gene>
    <name evidence="3" type="ORF">SAMN02745191_0267</name>
</gene>
<dbReference type="STRING" id="118967.SAMN02745191_0267"/>
<dbReference type="Proteomes" id="UP000243297">
    <property type="component" value="Unassembled WGS sequence"/>
</dbReference>
<dbReference type="AlphaFoldDB" id="A0A1T4K2Y0"/>
<dbReference type="InterPro" id="IPR005094">
    <property type="entry name" value="Endonuclease_MobA/VirD2"/>
</dbReference>
<feature type="compositionally biased region" description="Basic residues" evidence="1">
    <location>
        <begin position="411"/>
        <end position="423"/>
    </location>
</feature>
<dbReference type="RefSeq" id="WP_078710720.1">
    <property type="nucleotide sequence ID" value="NZ_FUWY01000001.1"/>
</dbReference>
<evidence type="ECO:0000313" key="4">
    <source>
        <dbReference type="Proteomes" id="UP000243297"/>
    </source>
</evidence>
<sequence length="431" mass="50351">MPIVEYIRESKQTESAVGVVLKYCTQKKKSMHEGRNLVTGINCHPSTAQQEFKRTRLMHGKDTGVRFYMTIQSFEKGVNLTPSQVHEIGCKLVQEFYPNYEVVVSTHVDREHVHNHFVINSVNMETGIKLHQNKHTLKELRRVSDRIALEYGIQQPIQLHKEKGLSPREYRAAEKGMSWKFKLMNAIDRCMNEAQSKNEFIDKMQKSGYTVKYNDNYKYITYTCPNGMKCRDNKLHERKYLKEVLDYEFEFRRIEREEHSRNTTDFGTNENVPATVKASNRENALRCISEQERIQSVVESGIGLSRDEFRKLWQTKPINRTDVRGSDANCYKYADGGSNYHYESNYEQTREFNISDEKSDEYFVPVDRKQRTNEVKTNHEVGVVLTIGAITGLIDVGVQLDSNVVINKRKYSGKHERKNKYKQKMKEQKLG</sequence>
<evidence type="ECO:0000256" key="1">
    <source>
        <dbReference type="SAM" id="MobiDB-lite"/>
    </source>
</evidence>
<proteinExistence type="predicted"/>
<dbReference type="EMBL" id="FUWY01000001">
    <property type="protein sequence ID" value="SJZ36784.1"/>
    <property type="molecule type" value="Genomic_DNA"/>
</dbReference>
<evidence type="ECO:0000313" key="3">
    <source>
        <dbReference type="EMBL" id="SJZ36784.1"/>
    </source>
</evidence>
<name>A0A1T4K2Y0_9FIRM</name>
<feature type="domain" description="MobA/VirD2-like nuclease" evidence="2">
    <location>
        <begin position="23"/>
        <end position="153"/>
    </location>
</feature>
<reference evidence="4" key="1">
    <citation type="submission" date="2017-02" db="EMBL/GenBank/DDBJ databases">
        <authorList>
            <person name="Varghese N."/>
            <person name="Submissions S."/>
        </authorList>
    </citation>
    <scope>NUCLEOTIDE SEQUENCE [LARGE SCALE GENOMIC DNA]</scope>
    <source>
        <strain evidence="4">ATCC 25662</strain>
    </source>
</reference>
<dbReference type="Pfam" id="PF03432">
    <property type="entry name" value="Relaxase"/>
    <property type="match status" value="1"/>
</dbReference>
<protein>
    <submittedName>
        <fullName evidence="3">Relaxase/Mobilisation nuclease domain-containing protein</fullName>
    </submittedName>
</protein>
<evidence type="ECO:0000259" key="2">
    <source>
        <dbReference type="Pfam" id="PF03432"/>
    </source>
</evidence>
<accession>A0A1T4K2Y0</accession>
<organism evidence="3 4">
    <name type="scientific">Anaerorhabdus furcosa</name>
    <dbReference type="NCBI Taxonomy" id="118967"/>
    <lineage>
        <taxon>Bacteria</taxon>
        <taxon>Bacillati</taxon>
        <taxon>Bacillota</taxon>
        <taxon>Erysipelotrichia</taxon>
        <taxon>Erysipelotrichales</taxon>
        <taxon>Erysipelotrichaceae</taxon>
        <taxon>Anaerorhabdus</taxon>
    </lineage>
</organism>
<feature type="region of interest" description="Disordered" evidence="1">
    <location>
        <begin position="411"/>
        <end position="431"/>
    </location>
</feature>